<gene>
    <name evidence="1" type="ORF">GCM10010423_70400</name>
</gene>
<reference evidence="2" key="1">
    <citation type="journal article" date="2019" name="Int. J. Syst. Evol. Microbiol.">
        <title>The Global Catalogue of Microorganisms (GCM) 10K type strain sequencing project: providing services to taxonomists for standard genome sequencing and annotation.</title>
        <authorList>
            <consortium name="The Broad Institute Genomics Platform"/>
            <consortium name="The Broad Institute Genome Sequencing Center for Infectious Disease"/>
            <person name="Wu L."/>
            <person name="Ma J."/>
        </authorList>
    </citation>
    <scope>NUCLEOTIDE SEQUENCE [LARGE SCALE GENOMIC DNA]</scope>
    <source>
        <strain evidence="2">JCM 6924</strain>
    </source>
</reference>
<evidence type="ECO:0000313" key="1">
    <source>
        <dbReference type="EMBL" id="GAA2558430.1"/>
    </source>
</evidence>
<comment type="caution">
    <text evidence="1">The sequence shown here is derived from an EMBL/GenBank/DDBJ whole genome shotgun (WGS) entry which is preliminary data.</text>
</comment>
<organism evidence="1 2">
    <name type="scientific">Streptomyces levis</name>
    <dbReference type="NCBI Taxonomy" id="285566"/>
    <lineage>
        <taxon>Bacteria</taxon>
        <taxon>Bacillati</taxon>
        <taxon>Actinomycetota</taxon>
        <taxon>Actinomycetes</taxon>
        <taxon>Kitasatosporales</taxon>
        <taxon>Streptomycetaceae</taxon>
        <taxon>Streptomyces</taxon>
    </lineage>
</organism>
<dbReference type="EMBL" id="BAAATM010000027">
    <property type="protein sequence ID" value="GAA2558430.1"/>
    <property type="molecule type" value="Genomic_DNA"/>
</dbReference>
<evidence type="ECO:0000313" key="2">
    <source>
        <dbReference type="Proteomes" id="UP001501095"/>
    </source>
</evidence>
<protein>
    <submittedName>
        <fullName evidence="1">Uncharacterized protein</fullName>
    </submittedName>
</protein>
<accession>A0ABP6BD75</accession>
<name>A0ABP6BD75_9ACTN</name>
<proteinExistence type="predicted"/>
<keyword evidence="2" id="KW-1185">Reference proteome</keyword>
<dbReference type="Proteomes" id="UP001501095">
    <property type="component" value="Unassembled WGS sequence"/>
</dbReference>
<sequence>MVRADEVKHDQVAQRCHVERVGERSAGMDGDQRVRNASFHTAPQFFSRCAIERDEVLGPTARASALQFVQPLGVMQVEREELPTAALRPGHRELPEQHLGDQVLPRYVLCRCHTPKCAKRRSSAVKAF</sequence>